<reference evidence="3" key="1">
    <citation type="journal article" date="2003" name="Science">
        <title>In-depth view of structure, activity, and evolution of rice chromosome 10.</title>
        <authorList>
            <consortium name="Rice Chromosome 10 Sequencing Consortium"/>
        </authorList>
    </citation>
    <scope>NUCLEOTIDE SEQUENCE [LARGE SCALE GENOMIC DNA]</scope>
</reference>
<sequence length="370" mass="42008">MALPCLSASAAVACIPPASRQSGRPPPPLGCMPAVACCQLGRRLSAIPLQSSTSKEENWDPSQNFPPTGQQPQHSPMVGEQPSAEVGGSSRPNNKRSKNFNTAEDQMLVSAWLNTTLDAITGVEQHRDSYWARIHQYFHENKNFPSDQNQNSLNNCWGTIQEQVNKFCGYYEQILNGPQSGMVVQDYITQAFTLYKSAEKKTFSLMHCWEILHHHPKWNDRLFQKRQKAHVDPLVRPSASTNSSEFHYSPDINTSDPLVRPPGKKVEKAKCPRGNTSSCSSESSPVVIALNNMWSEKKEMSAQSREERNDRLVEVISLEKERLKVEKRKLDIETHEREERIMNMDLSAMDGPRKTYYLRLQQEIIKAHMD</sequence>
<reference evidence="3" key="3">
    <citation type="submission" date="2006-07" db="EMBL/GenBank/DDBJ databases">
        <authorList>
            <person name="Buell R."/>
        </authorList>
    </citation>
    <scope>NUCLEOTIDE SEQUENCE</scope>
</reference>
<dbReference type="InterPro" id="IPR029466">
    <property type="entry name" value="NAM-associated_C"/>
</dbReference>
<dbReference type="PANTHER" id="PTHR45125:SF45">
    <property type="entry name" value="NO APICAL MERISTEM-ASSOCIATED C-TERMINAL DOMAIN-CONTAINING PROTEIN"/>
    <property type="match status" value="1"/>
</dbReference>
<evidence type="ECO:0000259" key="2">
    <source>
        <dbReference type="Pfam" id="PF14303"/>
    </source>
</evidence>
<feature type="compositionally biased region" description="Polar residues" evidence="1">
    <location>
        <begin position="238"/>
        <end position="256"/>
    </location>
</feature>
<name>Q7XEN8_ORYSJ</name>
<reference evidence="3" key="2">
    <citation type="submission" date="2003-05" db="EMBL/GenBank/DDBJ databases">
        <authorList>
            <person name="Buell C.R."/>
            <person name="Wing R.A."/>
            <person name="McCombie W.R."/>
            <person name="Messing J."/>
            <person name="Yuan Q."/>
            <person name="Ouyang S."/>
        </authorList>
    </citation>
    <scope>NUCLEOTIDE SEQUENCE</scope>
</reference>
<organism evidence="3">
    <name type="scientific">Oryza sativa subsp. japonica</name>
    <name type="common">Rice</name>
    <dbReference type="NCBI Taxonomy" id="39947"/>
    <lineage>
        <taxon>Eukaryota</taxon>
        <taxon>Viridiplantae</taxon>
        <taxon>Streptophyta</taxon>
        <taxon>Embryophyta</taxon>
        <taxon>Tracheophyta</taxon>
        <taxon>Spermatophyta</taxon>
        <taxon>Magnoliopsida</taxon>
        <taxon>Liliopsida</taxon>
        <taxon>Poales</taxon>
        <taxon>Poaceae</taxon>
        <taxon>BOP clade</taxon>
        <taxon>Oryzoideae</taxon>
        <taxon>Oryzeae</taxon>
        <taxon>Oryzinae</taxon>
        <taxon>Oryza</taxon>
        <taxon>Oryza sativa</taxon>
    </lineage>
</organism>
<evidence type="ECO:0000313" key="3">
    <source>
        <dbReference type="EMBL" id="AAP53750.1"/>
    </source>
</evidence>
<feature type="region of interest" description="Disordered" evidence="1">
    <location>
        <begin position="234"/>
        <end position="282"/>
    </location>
</feature>
<gene>
    <name evidence="3" type="ordered locus">LOC_Os10g27370</name>
</gene>
<protein>
    <submittedName>
        <fullName evidence="3">Transposon protein, putative, Pong sub-class, expressed</fullName>
    </submittedName>
</protein>
<dbReference type="Pfam" id="PF14303">
    <property type="entry name" value="NAM-associated"/>
    <property type="match status" value="1"/>
</dbReference>
<accession>Q7XEN8</accession>
<dbReference type="PANTHER" id="PTHR45125">
    <property type="entry name" value="F21J9.4-RELATED"/>
    <property type="match status" value="1"/>
</dbReference>
<feature type="compositionally biased region" description="Polar residues" evidence="1">
    <location>
        <begin position="60"/>
        <end position="74"/>
    </location>
</feature>
<evidence type="ECO:0000256" key="1">
    <source>
        <dbReference type="SAM" id="MobiDB-lite"/>
    </source>
</evidence>
<dbReference type="AlphaFoldDB" id="Q7XEN8"/>
<dbReference type="EMBL" id="DP000086">
    <property type="protein sequence ID" value="AAP53750.1"/>
    <property type="molecule type" value="Genomic_DNA"/>
</dbReference>
<feature type="domain" description="No apical meristem-associated C-terminal" evidence="2">
    <location>
        <begin position="201"/>
        <end position="364"/>
    </location>
</feature>
<proteinExistence type="predicted"/>
<feature type="region of interest" description="Disordered" evidence="1">
    <location>
        <begin position="50"/>
        <end position="98"/>
    </location>
</feature>